<dbReference type="Proteomes" id="UP000013009">
    <property type="component" value="Unassembled WGS sequence"/>
</dbReference>
<dbReference type="PATRIC" id="fig|1217695.3.peg.410"/>
<sequence>MSMNSTKQMVQAIKLKSNTIESLLKVTKESRPRPNFLASETFVVKGLNQPLHSIALDEVLKNMDIDYRSFYQALRQ</sequence>
<proteinExistence type="predicted"/>
<dbReference type="HOGENOM" id="CLU_2646256_0_0_6"/>
<name>N9R1P7_9GAMM</name>
<evidence type="ECO:0000313" key="1">
    <source>
        <dbReference type="EMBL" id="ENX36261.1"/>
    </source>
</evidence>
<dbReference type="AlphaFoldDB" id="N9R1P7"/>
<gene>
    <name evidence="1" type="ORF">F889_00423</name>
</gene>
<evidence type="ECO:0000313" key="2">
    <source>
        <dbReference type="Proteomes" id="UP000013009"/>
    </source>
</evidence>
<protein>
    <submittedName>
        <fullName evidence="1">Uncharacterized protein</fullName>
    </submittedName>
</protein>
<accession>N9R1P7</accession>
<dbReference type="EMBL" id="APRZ01000006">
    <property type="protein sequence ID" value="ENX36261.1"/>
    <property type="molecule type" value="Genomic_DNA"/>
</dbReference>
<organism evidence="1 2">
    <name type="scientific">Acinetobacter colistiniresistens</name>
    <dbReference type="NCBI Taxonomy" id="280145"/>
    <lineage>
        <taxon>Bacteria</taxon>
        <taxon>Pseudomonadati</taxon>
        <taxon>Pseudomonadota</taxon>
        <taxon>Gammaproteobacteria</taxon>
        <taxon>Moraxellales</taxon>
        <taxon>Moraxellaceae</taxon>
        <taxon>Acinetobacter</taxon>
    </lineage>
</organism>
<reference evidence="1 2" key="1">
    <citation type="submission" date="2013-02" db="EMBL/GenBank/DDBJ databases">
        <title>The Genome Sequence of Acinetobacter sp. NIPH 1859.</title>
        <authorList>
            <consortium name="The Broad Institute Genome Sequencing Platform"/>
            <consortium name="The Broad Institute Genome Sequencing Center for Infectious Disease"/>
            <person name="Cerqueira G."/>
            <person name="Feldgarden M."/>
            <person name="Courvalin P."/>
            <person name="Perichon B."/>
            <person name="Grillot-Courvalin C."/>
            <person name="Clermont D."/>
            <person name="Rocha E."/>
            <person name="Yoon E.-J."/>
            <person name="Nemec A."/>
            <person name="Walker B."/>
            <person name="Young S.K."/>
            <person name="Zeng Q."/>
            <person name="Gargeya S."/>
            <person name="Fitzgerald M."/>
            <person name="Haas B."/>
            <person name="Abouelleil A."/>
            <person name="Alvarado L."/>
            <person name="Arachchi H.M."/>
            <person name="Berlin A.M."/>
            <person name="Chapman S.B."/>
            <person name="Dewar J."/>
            <person name="Goldberg J."/>
            <person name="Griggs A."/>
            <person name="Gujja S."/>
            <person name="Hansen M."/>
            <person name="Howarth C."/>
            <person name="Imamovic A."/>
            <person name="Larimer J."/>
            <person name="McCowan C."/>
            <person name="Murphy C."/>
            <person name="Neiman D."/>
            <person name="Pearson M."/>
            <person name="Priest M."/>
            <person name="Roberts A."/>
            <person name="Saif S."/>
            <person name="Shea T."/>
            <person name="Sisk P."/>
            <person name="Sykes S."/>
            <person name="Wortman J."/>
            <person name="Nusbaum C."/>
            <person name="Birren B."/>
        </authorList>
    </citation>
    <scope>NUCLEOTIDE SEQUENCE [LARGE SCALE GENOMIC DNA]</scope>
    <source>
        <strain evidence="1 2">NIPH 1859</strain>
    </source>
</reference>
<comment type="caution">
    <text evidence="1">The sequence shown here is derived from an EMBL/GenBank/DDBJ whole genome shotgun (WGS) entry which is preliminary data.</text>
</comment>
<keyword evidence="2" id="KW-1185">Reference proteome</keyword>